<accession>A0A0M2NI69</accession>
<name>A0A0M2NI69_9FIRM</name>
<proteinExistence type="predicted"/>
<protein>
    <submittedName>
        <fullName evidence="2">Uncharacterized protein</fullName>
    </submittedName>
</protein>
<feature type="transmembrane region" description="Helical" evidence="1">
    <location>
        <begin position="25"/>
        <end position="46"/>
    </location>
</feature>
<reference evidence="2 3" key="1">
    <citation type="submission" date="2015-04" db="EMBL/GenBank/DDBJ databases">
        <title>Draft genome sequence of bacteremic isolate Catabacter hongkongensis type strain HKU16T.</title>
        <authorList>
            <person name="Lau S.K."/>
            <person name="Teng J.L."/>
            <person name="Huang Y."/>
            <person name="Curreem S.O."/>
            <person name="Tsui S.K."/>
            <person name="Woo P.C."/>
        </authorList>
    </citation>
    <scope>NUCLEOTIDE SEQUENCE [LARGE SCALE GENOMIC DNA]</scope>
    <source>
        <strain evidence="2 3">HKU16</strain>
    </source>
</reference>
<sequence length="56" mass="6363">MLSRTPTVSGGAKTIHTPNQQNTGIYAGILFRVFYVSCVILLWIDLERGFLCYRNK</sequence>
<gene>
    <name evidence="2" type="ORF">CHK_2185</name>
</gene>
<organism evidence="2 3">
    <name type="scientific">Christensenella hongkongensis</name>
    <dbReference type="NCBI Taxonomy" id="270498"/>
    <lineage>
        <taxon>Bacteria</taxon>
        <taxon>Bacillati</taxon>
        <taxon>Bacillota</taxon>
        <taxon>Clostridia</taxon>
        <taxon>Christensenellales</taxon>
        <taxon>Christensenellaceae</taxon>
        <taxon>Christensenella</taxon>
    </lineage>
</organism>
<evidence type="ECO:0000256" key="1">
    <source>
        <dbReference type="SAM" id="Phobius"/>
    </source>
</evidence>
<dbReference type="AlphaFoldDB" id="A0A0M2NI69"/>
<keyword evidence="3" id="KW-1185">Reference proteome</keyword>
<keyword evidence="1" id="KW-1133">Transmembrane helix</keyword>
<dbReference type="EMBL" id="LAYJ01000112">
    <property type="protein sequence ID" value="KKI50122.1"/>
    <property type="molecule type" value="Genomic_DNA"/>
</dbReference>
<comment type="caution">
    <text evidence="2">The sequence shown here is derived from an EMBL/GenBank/DDBJ whole genome shotgun (WGS) entry which is preliminary data.</text>
</comment>
<dbReference type="STRING" id="270498.CHK_2185"/>
<keyword evidence="1" id="KW-0472">Membrane</keyword>
<evidence type="ECO:0000313" key="3">
    <source>
        <dbReference type="Proteomes" id="UP000034076"/>
    </source>
</evidence>
<evidence type="ECO:0000313" key="2">
    <source>
        <dbReference type="EMBL" id="KKI50122.1"/>
    </source>
</evidence>
<dbReference type="Proteomes" id="UP000034076">
    <property type="component" value="Unassembled WGS sequence"/>
</dbReference>
<keyword evidence="1" id="KW-0812">Transmembrane</keyword>